<dbReference type="CDD" id="cd06222">
    <property type="entry name" value="RNase_H_like"/>
    <property type="match status" value="1"/>
</dbReference>
<dbReference type="InterPro" id="IPR002156">
    <property type="entry name" value="RNaseH_domain"/>
</dbReference>
<accession>A0AAE0APN3</accession>
<comment type="caution">
    <text evidence="3">The sequence shown here is derived from an EMBL/GenBank/DDBJ whole genome shotgun (WGS) entry which is preliminary data.</text>
</comment>
<organism evidence="3 4">
    <name type="scientific">Dipteronia sinensis</name>
    <dbReference type="NCBI Taxonomy" id="43782"/>
    <lineage>
        <taxon>Eukaryota</taxon>
        <taxon>Viridiplantae</taxon>
        <taxon>Streptophyta</taxon>
        <taxon>Embryophyta</taxon>
        <taxon>Tracheophyta</taxon>
        <taxon>Spermatophyta</taxon>
        <taxon>Magnoliopsida</taxon>
        <taxon>eudicotyledons</taxon>
        <taxon>Gunneridae</taxon>
        <taxon>Pentapetalae</taxon>
        <taxon>rosids</taxon>
        <taxon>malvids</taxon>
        <taxon>Sapindales</taxon>
        <taxon>Sapindaceae</taxon>
        <taxon>Hippocastanoideae</taxon>
        <taxon>Acereae</taxon>
        <taxon>Dipteronia</taxon>
    </lineage>
</organism>
<dbReference type="GO" id="GO:0004523">
    <property type="term" value="F:RNA-DNA hybrid ribonuclease activity"/>
    <property type="evidence" value="ECO:0007669"/>
    <property type="project" value="InterPro"/>
</dbReference>
<dbReference type="PANTHER" id="PTHR47723:SF19">
    <property type="entry name" value="POLYNUCLEOTIDYL TRANSFERASE, RIBONUCLEASE H-LIKE SUPERFAMILY PROTEIN"/>
    <property type="match status" value="1"/>
</dbReference>
<gene>
    <name evidence="3" type="ORF">Dsin_008951</name>
</gene>
<dbReference type="SUPFAM" id="SSF53098">
    <property type="entry name" value="Ribonuclease H-like"/>
    <property type="match status" value="1"/>
</dbReference>
<dbReference type="Pfam" id="PF13966">
    <property type="entry name" value="zf-RVT"/>
    <property type="match status" value="1"/>
</dbReference>
<dbReference type="Proteomes" id="UP001281410">
    <property type="component" value="Unassembled WGS sequence"/>
</dbReference>
<dbReference type="InterPro" id="IPR026960">
    <property type="entry name" value="RVT-Znf"/>
</dbReference>
<dbReference type="InterPro" id="IPR036397">
    <property type="entry name" value="RNaseH_sf"/>
</dbReference>
<feature type="domain" description="RNase H type-1" evidence="1">
    <location>
        <begin position="163"/>
        <end position="248"/>
    </location>
</feature>
<dbReference type="AlphaFoldDB" id="A0AAE0APN3"/>
<dbReference type="InterPro" id="IPR012337">
    <property type="entry name" value="RNaseH-like_sf"/>
</dbReference>
<dbReference type="InterPro" id="IPR053151">
    <property type="entry name" value="RNase_H-like"/>
</dbReference>
<dbReference type="Pfam" id="PF13456">
    <property type="entry name" value="RVT_3"/>
    <property type="match status" value="1"/>
</dbReference>
<evidence type="ECO:0000259" key="1">
    <source>
        <dbReference type="Pfam" id="PF13456"/>
    </source>
</evidence>
<reference evidence="3" key="1">
    <citation type="journal article" date="2023" name="Plant J.">
        <title>Genome sequences and population genomics provide insights into the demographic history, inbreeding, and mutation load of two 'living fossil' tree species of Dipteronia.</title>
        <authorList>
            <person name="Feng Y."/>
            <person name="Comes H.P."/>
            <person name="Chen J."/>
            <person name="Zhu S."/>
            <person name="Lu R."/>
            <person name="Zhang X."/>
            <person name="Li P."/>
            <person name="Qiu J."/>
            <person name="Olsen K.M."/>
            <person name="Qiu Y."/>
        </authorList>
    </citation>
    <scope>NUCLEOTIDE SEQUENCE</scope>
    <source>
        <strain evidence="3">NBL</strain>
    </source>
</reference>
<dbReference type="EMBL" id="JANJYJ010000003">
    <property type="protein sequence ID" value="KAK3221926.1"/>
    <property type="molecule type" value="Genomic_DNA"/>
</dbReference>
<evidence type="ECO:0008006" key="5">
    <source>
        <dbReference type="Google" id="ProtNLM"/>
    </source>
</evidence>
<name>A0AAE0APN3_9ROSI</name>
<sequence>MCQTASCFLVNAYNGLFDLKDNPMWNWKFIWKHKIPQRIQHFFWILLHGKTLTNLQRVTRGLDSNSLCPRCESVVEDTAHLLRECKTSMAIWDSVFRGVTLFAAVDGDLENWFMKNLKNESMAFDKVPFCLLFAAVVWFIWKWRWGVERSFEEWLKGFALNRGVGSALEAELWGLFEGFTMAWYTGFRRIIVETDSLSAVHLLSKDLPVNHPLFGIAADCSALMAANWNCVLKHIYREGNRLADALAHLGQELAHPTPTPRLK</sequence>
<evidence type="ECO:0000313" key="4">
    <source>
        <dbReference type="Proteomes" id="UP001281410"/>
    </source>
</evidence>
<proteinExistence type="predicted"/>
<dbReference type="PANTHER" id="PTHR47723">
    <property type="entry name" value="OS05G0353850 PROTEIN"/>
    <property type="match status" value="1"/>
</dbReference>
<keyword evidence="4" id="KW-1185">Reference proteome</keyword>
<dbReference type="InterPro" id="IPR044730">
    <property type="entry name" value="RNase_H-like_dom_plant"/>
</dbReference>
<evidence type="ECO:0000259" key="2">
    <source>
        <dbReference type="Pfam" id="PF13966"/>
    </source>
</evidence>
<feature type="domain" description="Reverse transcriptase zinc-binding" evidence="2">
    <location>
        <begin position="11"/>
        <end position="92"/>
    </location>
</feature>
<evidence type="ECO:0000313" key="3">
    <source>
        <dbReference type="EMBL" id="KAK3221926.1"/>
    </source>
</evidence>
<dbReference type="GO" id="GO:0003676">
    <property type="term" value="F:nucleic acid binding"/>
    <property type="evidence" value="ECO:0007669"/>
    <property type="project" value="InterPro"/>
</dbReference>
<dbReference type="Gene3D" id="3.30.420.10">
    <property type="entry name" value="Ribonuclease H-like superfamily/Ribonuclease H"/>
    <property type="match status" value="1"/>
</dbReference>
<protein>
    <recommendedName>
        <fullName evidence="5">Reverse transcriptase zinc-binding domain-containing protein</fullName>
    </recommendedName>
</protein>